<dbReference type="GO" id="GO:0006606">
    <property type="term" value="P:protein import into nucleus"/>
    <property type="evidence" value="ECO:0007669"/>
    <property type="project" value="TreeGrafter"/>
</dbReference>
<evidence type="ECO:0000256" key="3">
    <source>
        <dbReference type="ARBA" id="ARBA00022448"/>
    </source>
</evidence>
<accession>L7MCT2</accession>
<evidence type="ECO:0000256" key="2">
    <source>
        <dbReference type="ARBA" id="ARBA00007373"/>
    </source>
</evidence>
<reference evidence="7" key="2">
    <citation type="journal article" date="2015" name="J. Proteomics">
        <title>Sexual differences in the sialomes of the zebra tick, Rhipicephalus pulchellus.</title>
        <authorList>
            <person name="Tan A.W."/>
            <person name="Francischetti I.M."/>
            <person name="Slovak M."/>
            <person name="Kini R.M."/>
            <person name="Ribeiro J.M."/>
        </authorList>
    </citation>
    <scope>NUCLEOTIDE SEQUENCE</scope>
    <source>
        <tissue evidence="7">Salivary gland</tissue>
    </source>
</reference>
<dbReference type="GO" id="GO:0036228">
    <property type="term" value="P:protein localization to nuclear inner membrane"/>
    <property type="evidence" value="ECO:0007669"/>
    <property type="project" value="TreeGrafter"/>
</dbReference>
<dbReference type="GO" id="GO:0006405">
    <property type="term" value="P:RNA export from nucleus"/>
    <property type="evidence" value="ECO:0007669"/>
    <property type="project" value="TreeGrafter"/>
</dbReference>
<dbReference type="InterPro" id="IPR042537">
    <property type="entry name" value="Nucleoporin_Nup155_C_2"/>
</dbReference>
<evidence type="ECO:0000256" key="4">
    <source>
        <dbReference type="ARBA" id="ARBA00023242"/>
    </source>
</evidence>
<evidence type="ECO:0000256" key="1">
    <source>
        <dbReference type="ARBA" id="ARBA00004123"/>
    </source>
</evidence>
<comment type="subcellular location">
    <subcellularLocation>
        <location evidence="1">Nucleus</location>
    </subcellularLocation>
</comment>
<dbReference type="Pfam" id="PF03177">
    <property type="entry name" value="Nucleoporin_C"/>
    <property type="match status" value="1"/>
</dbReference>
<proteinExistence type="evidence at transcript level"/>
<dbReference type="GO" id="GO:0044611">
    <property type="term" value="C:nuclear pore inner ring"/>
    <property type="evidence" value="ECO:0007669"/>
    <property type="project" value="TreeGrafter"/>
</dbReference>
<sequence length="1336" mass="147184">CRRFERRYARAHGSGTHVKVLRAAFVRGEMAPLLCSPAAGEASGPSGLKSAVKLVESALQSDSAYPLLVDQFAAYGPLPSCSGLQDRDYPADPYCAAAPAPGASMVSRRVPLPAELAEQVAHAQMQCRLGLFPEIGRAWLVVDSDLFVWRYETGDDLAYFDGLSEAILAVGLVQPRPGVFQRHIHSLLCLATCTEIVILGATMQGDELLLQPEPVFTLSADGVPATCVVGSALGRIFLGGRDGCLYEIVYSAGSSWFGSRCRKVNHSSSTLSYLLPAFLSLPFGKEDPIVQVVVDDYRKALYTRSERGTLQLFDLGVRGDQASRVISLPQHQLVQMASRVAPTTDTDNFRVLVHIQVIPPSESPQAHLVVITQTGVRLYLTTISHGVPEARPSTLALLHVRLPPGFTSHAPSQRVHGVRTAMCQRGTTVLVASHTEDKDVFWTLAADAYPFQQFFTETSTFGPVDAGVCCLASVGPQRAPRPQCTVSMPSGAVVLSDPPTVVTQHMDGPQKFVLLSRTSCCLYEKPRPVDMLRGFLQNRATPEEALRAFFALHGEVQASAICLILACNPLDAHLAKRATHALFRYGGEAKLVEHAPTHLASPPVWASTPLAGNQARPLNSFGSPLGAQSPVRPLGWRPTALSTPIVPQQSAAEVEFSGRHHGCYVYFSRLVRPLWTLNLVSPVKDCSLADMFASTIAGQDVENYLQPIISFQRFLTTLVGLSSESSFADVAAISQSRLDPDGTLHLREQTPRKAQAEAASREWASLSQLLQLVTHTAELLGLWKVLCDHQFRAVSAAFPPDLRDQLRNATLRELVLADRQLPAGLAAALVQTYLEDNAAAEAVSNRLRSVCPSLYRIEDALFTRAHEKLLAARAERNHEERCKLLDEALTLCKQVGPQLPLGTACGLLTSCGHYAGVIDLSLSLAKQVDPQGLALHFYQQGERPEDERGRQAYAARIECYKVIRDMLSELRASGDSRADGSSFEAMLGLALRSDDETFHASLYDWLCESGQSARLLDVRSPFLEAYLQRRCDAADLLWKYHERVGNYSAAARILAKLADRPGTDTNLAKRLEYLARAIVCIKSTHFQVTNEGNFLYQLEEKLEVARLQAKVQDALRQRSDLPMAAELVARLDAELVDVTHLYGDYADPYDLAECKLAIVRSSGYDKPLLVESLWQSLLEREFLNNVHPDQLSQRLESLAHEYAQSEKFFPLAFLVKFLELRGSQHGFEPGWILEPLLGANVSISRLRDTYNDLYRGKDPAFTERSLHLLHAIARLIELFLNGCHCTDRRRLANRCINDIPGYLVDLQSMAARDNAVDSLISKFKEFQARLDRYVAA</sequence>
<dbReference type="FunFam" id="1.25.40.440:FF:000001">
    <property type="entry name" value="Nuclear pore complex subunit"/>
    <property type="match status" value="1"/>
</dbReference>
<comment type="similarity">
    <text evidence="2">Belongs to the non-repetitive/WGA-negative nucleoporin family.</text>
</comment>
<name>L7MCT2_RHIPC</name>
<dbReference type="Gene3D" id="1.25.40.440">
    <property type="entry name" value="Nucleoporin, helical domain, central subdomain"/>
    <property type="match status" value="1"/>
</dbReference>
<dbReference type="Pfam" id="PF08801">
    <property type="entry name" value="Nucleoporin_N"/>
    <property type="match status" value="1"/>
</dbReference>
<keyword evidence="4" id="KW-0539">Nucleus</keyword>
<keyword evidence="3" id="KW-0813">Transport</keyword>
<dbReference type="InterPro" id="IPR042533">
    <property type="entry name" value="Nucleoporin_Nup155_C_1"/>
</dbReference>
<dbReference type="InterPro" id="IPR004870">
    <property type="entry name" value="Nucleoporin_Nup155"/>
</dbReference>
<dbReference type="PANTHER" id="PTHR10350:SF6">
    <property type="entry name" value="NUCLEAR PORE COMPLEX PROTEIN NUP155"/>
    <property type="match status" value="1"/>
</dbReference>
<organism evidence="7">
    <name type="scientific">Rhipicephalus pulchellus</name>
    <name type="common">Yellow backed tick</name>
    <name type="synonym">Dermacentor pulchellus</name>
    <dbReference type="NCBI Taxonomy" id="72859"/>
    <lineage>
        <taxon>Eukaryota</taxon>
        <taxon>Metazoa</taxon>
        <taxon>Ecdysozoa</taxon>
        <taxon>Arthropoda</taxon>
        <taxon>Chelicerata</taxon>
        <taxon>Arachnida</taxon>
        <taxon>Acari</taxon>
        <taxon>Parasitiformes</taxon>
        <taxon>Ixodida</taxon>
        <taxon>Ixodoidea</taxon>
        <taxon>Ixodidae</taxon>
        <taxon>Rhipicephalinae</taxon>
        <taxon>Rhipicephalus</taxon>
        <taxon>Rhipicephalus</taxon>
    </lineage>
</organism>
<dbReference type="PANTHER" id="PTHR10350">
    <property type="entry name" value="NUCLEAR PORE COMPLEX PROTEIN NUP155"/>
    <property type="match status" value="1"/>
</dbReference>
<dbReference type="InterPro" id="IPR014908">
    <property type="entry name" value="Nucleoporin_Nup133/Nup155_N"/>
</dbReference>
<dbReference type="Gene3D" id="1.20.58.1780">
    <property type="match status" value="1"/>
</dbReference>
<dbReference type="EMBL" id="GACK01003234">
    <property type="protein sequence ID" value="JAA61800.1"/>
    <property type="molecule type" value="mRNA"/>
</dbReference>
<feature type="non-terminal residue" evidence="7">
    <location>
        <position position="1"/>
    </location>
</feature>
<dbReference type="InterPro" id="IPR042538">
    <property type="entry name" value="Nucleoporin_Nup155_C_3"/>
</dbReference>
<evidence type="ECO:0000313" key="7">
    <source>
        <dbReference type="EMBL" id="JAA61800.1"/>
    </source>
</evidence>
<evidence type="ECO:0000259" key="6">
    <source>
        <dbReference type="Pfam" id="PF08801"/>
    </source>
</evidence>
<dbReference type="Gene3D" id="1.25.40.450">
    <property type="entry name" value="Nucleoporin, helical domain, N-terminal subdomain"/>
    <property type="match status" value="1"/>
</dbReference>
<dbReference type="GO" id="GO:0017056">
    <property type="term" value="F:structural constituent of nuclear pore"/>
    <property type="evidence" value="ECO:0007669"/>
    <property type="project" value="InterPro"/>
</dbReference>
<feature type="domain" description="Nucleoporin Nup133/Nup155-like N-terminal" evidence="6">
    <location>
        <begin position="109"/>
        <end position="466"/>
    </location>
</feature>
<dbReference type="GO" id="GO:0000972">
    <property type="term" value="P:transcription-dependent tethering of RNA polymerase II gene DNA at nuclear periphery"/>
    <property type="evidence" value="ECO:0007669"/>
    <property type="project" value="TreeGrafter"/>
</dbReference>
<reference evidence="7" key="1">
    <citation type="submission" date="2012-11" db="EMBL/GenBank/DDBJ databases">
        <authorList>
            <person name="Lucero-Rivera Y.E."/>
            <person name="Tovar-Ramirez D."/>
        </authorList>
    </citation>
    <scope>NUCLEOTIDE SEQUENCE</scope>
    <source>
        <tissue evidence="7">Salivary gland</tissue>
    </source>
</reference>
<dbReference type="Gene3D" id="1.20.120.1880">
    <property type="entry name" value="Nucleoporin, helical C-terminal domain"/>
    <property type="match status" value="1"/>
</dbReference>
<dbReference type="InterPro" id="IPR007187">
    <property type="entry name" value="Nucleoporin_Nup133/Nup155_C"/>
</dbReference>
<feature type="domain" description="Nucleoporin Nup133/Nup155-like C-terminal" evidence="5">
    <location>
        <begin position="657"/>
        <end position="1307"/>
    </location>
</feature>
<evidence type="ECO:0000259" key="5">
    <source>
        <dbReference type="Pfam" id="PF03177"/>
    </source>
</evidence>
<protein>
    <submittedName>
        <fullName evidence="7">Putative nuclear pore complex nup155 component d nup154 sc</fullName>
    </submittedName>
</protein>